<feature type="domain" description="ATP-grasp" evidence="1">
    <location>
        <begin position="89"/>
        <end position="243"/>
    </location>
</feature>
<evidence type="ECO:0000313" key="2">
    <source>
        <dbReference type="EMBL" id="MFC5750676.1"/>
    </source>
</evidence>
<reference evidence="3" key="1">
    <citation type="journal article" date="2019" name="Int. J. Syst. Evol. Microbiol.">
        <title>The Global Catalogue of Microorganisms (GCM) 10K type strain sequencing project: providing services to taxonomists for standard genome sequencing and annotation.</title>
        <authorList>
            <consortium name="The Broad Institute Genomics Platform"/>
            <consortium name="The Broad Institute Genome Sequencing Center for Infectious Disease"/>
            <person name="Wu L."/>
            <person name="Ma J."/>
        </authorList>
    </citation>
    <scope>NUCLEOTIDE SEQUENCE [LARGE SCALE GENOMIC DNA]</scope>
    <source>
        <strain evidence="3">KCTC 42087</strain>
    </source>
</reference>
<dbReference type="InterPro" id="IPR041261">
    <property type="entry name" value="R2K_2"/>
</dbReference>
<comment type="caution">
    <text evidence="2">The sequence shown here is derived from an EMBL/GenBank/DDBJ whole genome shotgun (WGS) entry which is preliminary data.</text>
</comment>
<dbReference type="Pfam" id="PF18299">
    <property type="entry name" value="R2K_2"/>
    <property type="match status" value="1"/>
</dbReference>
<name>A0ABW1A5D9_9ACTN</name>
<organism evidence="2 3">
    <name type="scientific">Actinomadura rugatobispora</name>
    <dbReference type="NCBI Taxonomy" id="1994"/>
    <lineage>
        <taxon>Bacteria</taxon>
        <taxon>Bacillati</taxon>
        <taxon>Actinomycetota</taxon>
        <taxon>Actinomycetes</taxon>
        <taxon>Streptosporangiales</taxon>
        <taxon>Thermomonosporaceae</taxon>
        <taxon>Actinomadura</taxon>
    </lineage>
</organism>
<evidence type="ECO:0000259" key="1">
    <source>
        <dbReference type="Pfam" id="PF18299"/>
    </source>
</evidence>
<dbReference type="RefSeq" id="WP_378286431.1">
    <property type="nucleotide sequence ID" value="NZ_JBHSON010000057.1"/>
</dbReference>
<dbReference type="Proteomes" id="UP001596074">
    <property type="component" value="Unassembled WGS sequence"/>
</dbReference>
<gene>
    <name evidence="2" type="ORF">ACFPZN_34070</name>
</gene>
<accession>A0ABW1A5D9</accession>
<sequence>MPDRLKAMPTLLLSPRYTADSRTLRTAAGVAGWGVERLGGWRAPGRLRDRDVVLYGEPLFVEVIAAQLGRAMLDAPADWLPNLPEHHRKRRIETTTLGEARTRKGPAFVKPADGRKGFEGAVYTNGAGLPDARPDDTPVLVADPVTWEVEFRCFVLEGQVATLSPYLREGELAQTDDGHWPASPAELSQAQDYVAELLAEIDVPPAIVIDVGRIDGHGWAVVEANSAWGAGVYGCDPTRVLDVLARACVPRASLTPNDTRWATDPVELDDR</sequence>
<protein>
    <submittedName>
        <fullName evidence="2">ATP-grasp domain-containing protein</fullName>
    </submittedName>
</protein>
<keyword evidence="3" id="KW-1185">Reference proteome</keyword>
<proteinExistence type="predicted"/>
<evidence type="ECO:0000313" key="3">
    <source>
        <dbReference type="Proteomes" id="UP001596074"/>
    </source>
</evidence>
<dbReference type="EMBL" id="JBHSON010000057">
    <property type="protein sequence ID" value="MFC5750676.1"/>
    <property type="molecule type" value="Genomic_DNA"/>
</dbReference>
<dbReference type="SUPFAM" id="SSF56059">
    <property type="entry name" value="Glutathione synthetase ATP-binding domain-like"/>
    <property type="match status" value="1"/>
</dbReference>